<dbReference type="EMBL" id="LT607410">
    <property type="protein sequence ID" value="SCF18511.1"/>
    <property type="molecule type" value="Genomic_DNA"/>
</dbReference>
<protein>
    <recommendedName>
        <fullName evidence="3">LysM domain-containing protein</fullName>
    </recommendedName>
</protein>
<sequence length="142" mass="14574">MTAPLPPETDPALVAARSRVAETLLAATGGSTAGVPGAGTIAPESRYATVGTAVTVDPDTGQEVVHLRRRFVPPADRLATAGWEQVADGDRVDLLAARTVGDPTAFWQLCDANGAFDTAELEQPGRVVRVALPEGFPGAGDA</sequence>
<organism evidence="1 2">
    <name type="scientific">Micromonospora purpureochromogenes</name>
    <dbReference type="NCBI Taxonomy" id="47872"/>
    <lineage>
        <taxon>Bacteria</taxon>
        <taxon>Bacillati</taxon>
        <taxon>Actinomycetota</taxon>
        <taxon>Actinomycetes</taxon>
        <taxon>Micromonosporales</taxon>
        <taxon>Micromonosporaceae</taxon>
        <taxon>Micromonospora</taxon>
    </lineage>
</organism>
<proteinExistence type="predicted"/>
<evidence type="ECO:0000313" key="1">
    <source>
        <dbReference type="EMBL" id="SCF18511.1"/>
    </source>
</evidence>
<evidence type="ECO:0000313" key="2">
    <source>
        <dbReference type="Proteomes" id="UP000198228"/>
    </source>
</evidence>
<evidence type="ECO:0008006" key="3">
    <source>
        <dbReference type="Google" id="ProtNLM"/>
    </source>
</evidence>
<gene>
    <name evidence="1" type="ORF">GA0074696_3260</name>
</gene>
<dbReference type="Proteomes" id="UP000198228">
    <property type="component" value="Chromosome I"/>
</dbReference>
<dbReference type="RefSeq" id="WP_197700720.1">
    <property type="nucleotide sequence ID" value="NZ_LT607410.1"/>
</dbReference>
<name>A0A1C4YDU5_9ACTN</name>
<accession>A0A1C4YDU5</accession>
<dbReference type="AlphaFoldDB" id="A0A1C4YDU5"/>
<reference evidence="1 2" key="1">
    <citation type="submission" date="2016-06" db="EMBL/GenBank/DDBJ databases">
        <authorList>
            <person name="Kjaerup R.B."/>
            <person name="Dalgaard T.S."/>
            <person name="Juul-Madsen H.R."/>
        </authorList>
    </citation>
    <scope>NUCLEOTIDE SEQUENCE [LARGE SCALE GENOMIC DNA]</scope>
    <source>
        <strain evidence="1 2">DSM 43821</strain>
    </source>
</reference>